<dbReference type="Proteomes" id="UP000298030">
    <property type="component" value="Unassembled WGS sequence"/>
</dbReference>
<evidence type="ECO:0000313" key="3">
    <source>
        <dbReference type="Proteomes" id="UP000298030"/>
    </source>
</evidence>
<feature type="compositionally biased region" description="Low complexity" evidence="1">
    <location>
        <begin position="52"/>
        <end position="70"/>
    </location>
</feature>
<feature type="region of interest" description="Disordered" evidence="1">
    <location>
        <begin position="323"/>
        <end position="397"/>
    </location>
</feature>
<comment type="caution">
    <text evidence="2">The sequence shown here is derived from an EMBL/GenBank/DDBJ whole genome shotgun (WGS) entry which is preliminary data.</text>
</comment>
<dbReference type="EMBL" id="QPFP01000015">
    <property type="protein sequence ID" value="TEB32523.1"/>
    <property type="molecule type" value="Genomic_DNA"/>
</dbReference>
<protein>
    <recommendedName>
        <fullName evidence="4">Nucleotidyltransferase</fullName>
    </recommendedName>
</protein>
<evidence type="ECO:0000256" key="1">
    <source>
        <dbReference type="SAM" id="MobiDB-lite"/>
    </source>
</evidence>
<keyword evidence="3" id="KW-1185">Reference proteome</keyword>
<feature type="compositionally biased region" description="Basic and acidic residues" evidence="1">
    <location>
        <begin position="1"/>
        <end position="12"/>
    </location>
</feature>
<feature type="compositionally biased region" description="Acidic residues" evidence="1">
    <location>
        <begin position="350"/>
        <end position="385"/>
    </location>
</feature>
<dbReference type="InterPro" id="IPR043519">
    <property type="entry name" value="NT_sf"/>
</dbReference>
<dbReference type="AlphaFoldDB" id="A0A4Y7TEB6"/>
<evidence type="ECO:0000313" key="2">
    <source>
        <dbReference type="EMBL" id="TEB32523.1"/>
    </source>
</evidence>
<feature type="region of interest" description="Disordered" evidence="1">
    <location>
        <begin position="1"/>
        <end position="95"/>
    </location>
</feature>
<sequence length="397" mass="43506">MADAVPKAETKPRGGNRVYKGPPRPRKPRAPPKENATPNAPIPVSLGVPTVEAKPAIEAPTIPEAPAQEAVEGASKDSKPKRAPKRKGKGTKAAKAERDAAHLAIVLEAARTAVATFAKAGVSCATFGSLACKLYGAARCPKDVDLLVYQPPTEDEPWAAEHLKKTLLDLDPVHFYLTMPKDPAASYRVLWYRRSYLGPGCKVDILLPGTMHLPNLPPSSATLISEIPLVPFSLLLLHKLQGWDDHRLAEEAHKKRKMPQDAGDIKRLLAMEERVAELVGEEGKAWGDRSLFSEEFEELTRERVRVYCEAHPGHVKSWRELGFEVPDPVPKPKEKEKSEEGEKVRQEGGAPEEDDDDDDADADEGMEADADEDEDEARAEADEEQLVAQLKEVAVTA</sequence>
<reference evidence="2 3" key="1">
    <citation type="journal article" date="2019" name="Nat. Ecol. Evol.">
        <title>Megaphylogeny resolves global patterns of mushroom evolution.</title>
        <authorList>
            <person name="Varga T."/>
            <person name="Krizsan K."/>
            <person name="Foldi C."/>
            <person name="Dima B."/>
            <person name="Sanchez-Garcia M."/>
            <person name="Sanchez-Ramirez S."/>
            <person name="Szollosi G.J."/>
            <person name="Szarkandi J.G."/>
            <person name="Papp V."/>
            <person name="Albert L."/>
            <person name="Andreopoulos W."/>
            <person name="Angelini C."/>
            <person name="Antonin V."/>
            <person name="Barry K.W."/>
            <person name="Bougher N.L."/>
            <person name="Buchanan P."/>
            <person name="Buyck B."/>
            <person name="Bense V."/>
            <person name="Catcheside P."/>
            <person name="Chovatia M."/>
            <person name="Cooper J."/>
            <person name="Damon W."/>
            <person name="Desjardin D."/>
            <person name="Finy P."/>
            <person name="Geml J."/>
            <person name="Haridas S."/>
            <person name="Hughes K."/>
            <person name="Justo A."/>
            <person name="Karasinski D."/>
            <person name="Kautmanova I."/>
            <person name="Kiss B."/>
            <person name="Kocsube S."/>
            <person name="Kotiranta H."/>
            <person name="LaButti K.M."/>
            <person name="Lechner B.E."/>
            <person name="Liimatainen K."/>
            <person name="Lipzen A."/>
            <person name="Lukacs Z."/>
            <person name="Mihaltcheva S."/>
            <person name="Morgado L.N."/>
            <person name="Niskanen T."/>
            <person name="Noordeloos M.E."/>
            <person name="Ohm R.A."/>
            <person name="Ortiz-Santana B."/>
            <person name="Ovrebo C."/>
            <person name="Racz N."/>
            <person name="Riley R."/>
            <person name="Savchenko A."/>
            <person name="Shiryaev A."/>
            <person name="Soop K."/>
            <person name="Spirin V."/>
            <person name="Szebenyi C."/>
            <person name="Tomsovsky M."/>
            <person name="Tulloss R.E."/>
            <person name="Uehling J."/>
            <person name="Grigoriev I.V."/>
            <person name="Vagvolgyi C."/>
            <person name="Papp T."/>
            <person name="Martin F.M."/>
            <person name="Miettinen O."/>
            <person name="Hibbett D.S."/>
            <person name="Nagy L.G."/>
        </authorList>
    </citation>
    <scope>NUCLEOTIDE SEQUENCE [LARGE SCALE GENOMIC DNA]</scope>
    <source>
        <strain evidence="2 3">FP101781</strain>
    </source>
</reference>
<feature type="compositionally biased region" description="Basic and acidic residues" evidence="1">
    <location>
        <begin position="330"/>
        <end position="346"/>
    </location>
</feature>
<name>A0A4Y7TEB6_COPMI</name>
<gene>
    <name evidence="2" type="ORF">FA13DRAFT_1731742</name>
</gene>
<evidence type="ECO:0008006" key="4">
    <source>
        <dbReference type="Google" id="ProtNLM"/>
    </source>
</evidence>
<organism evidence="2 3">
    <name type="scientific">Coprinellus micaceus</name>
    <name type="common">Glistening ink-cap mushroom</name>
    <name type="synonym">Coprinus micaceus</name>
    <dbReference type="NCBI Taxonomy" id="71717"/>
    <lineage>
        <taxon>Eukaryota</taxon>
        <taxon>Fungi</taxon>
        <taxon>Dikarya</taxon>
        <taxon>Basidiomycota</taxon>
        <taxon>Agaricomycotina</taxon>
        <taxon>Agaricomycetes</taxon>
        <taxon>Agaricomycetidae</taxon>
        <taxon>Agaricales</taxon>
        <taxon>Agaricineae</taxon>
        <taxon>Psathyrellaceae</taxon>
        <taxon>Coprinellus</taxon>
    </lineage>
</organism>
<proteinExistence type="predicted"/>
<feature type="compositionally biased region" description="Basic residues" evidence="1">
    <location>
        <begin position="81"/>
        <end position="92"/>
    </location>
</feature>
<dbReference type="SUPFAM" id="SSF81301">
    <property type="entry name" value="Nucleotidyltransferase"/>
    <property type="match status" value="1"/>
</dbReference>
<accession>A0A4Y7TEB6</accession>
<dbReference type="OrthoDB" id="3133286at2759"/>